<accession>A0A5N6RM24</accession>
<reference evidence="10 11" key="1">
    <citation type="submission" date="2019-06" db="EMBL/GenBank/DDBJ databases">
        <title>A chromosomal-level reference genome of Carpinus fangiana (Coryloideae, Betulaceae).</title>
        <authorList>
            <person name="Yang X."/>
            <person name="Wang Z."/>
            <person name="Zhang L."/>
            <person name="Hao G."/>
            <person name="Liu J."/>
            <person name="Yang Y."/>
        </authorList>
    </citation>
    <scope>NUCLEOTIDE SEQUENCE [LARGE SCALE GENOMIC DNA]</scope>
    <source>
        <strain evidence="10">Cfa_2016G</strain>
        <tissue evidence="10">Leaf</tissue>
    </source>
</reference>
<evidence type="ECO:0000313" key="11">
    <source>
        <dbReference type="Proteomes" id="UP000327013"/>
    </source>
</evidence>
<keyword evidence="5" id="KW-0805">Transcription regulation</keyword>
<dbReference type="PANTHER" id="PTHR45801:SF111">
    <property type="entry name" value="C2H2 AND C2HC ZINC FINGERS SUPERFAMILY PROTEIN"/>
    <property type="match status" value="1"/>
</dbReference>
<keyword evidence="4" id="KW-0862">Zinc</keyword>
<keyword evidence="7" id="KW-0539">Nucleus</keyword>
<dbReference type="GO" id="GO:0005634">
    <property type="term" value="C:nucleus"/>
    <property type="evidence" value="ECO:0007669"/>
    <property type="project" value="UniProtKB-SubCell"/>
</dbReference>
<evidence type="ECO:0000256" key="4">
    <source>
        <dbReference type="ARBA" id="ARBA00022833"/>
    </source>
</evidence>
<evidence type="ECO:0000256" key="6">
    <source>
        <dbReference type="ARBA" id="ARBA00023163"/>
    </source>
</evidence>
<evidence type="ECO:0000259" key="9">
    <source>
        <dbReference type="PROSITE" id="PS50157"/>
    </source>
</evidence>
<dbReference type="EMBL" id="CM017327">
    <property type="protein sequence ID" value="KAE8099346.1"/>
    <property type="molecule type" value="Genomic_DNA"/>
</dbReference>
<proteinExistence type="predicted"/>
<organism evidence="10 11">
    <name type="scientific">Carpinus fangiana</name>
    <dbReference type="NCBI Taxonomy" id="176857"/>
    <lineage>
        <taxon>Eukaryota</taxon>
        <taxon>Viridiplantae</taxon>
        <taxon>Streptophyta</taxon>
        <taxon>Embryophyta</taxon>
        <taxon>Tracheophyta</taxon>
        <taxon>Spermatophyta</taxon>
        <taxon>Magnoliopsida</taxon>
        <taxon>eudicotyledons</taxon>
        <taxon>Gunneridae</taxon>
        <taxon>Pentapetalae</taxon>
        <taxon>rosids</taxon>
        <taxon>fabids</taxon>
        <taxon>Fagales</taxon>
        <taxon>Betulaceae</taxon>
        <taxon>Carpinus</taxon>
    </lineage>
</organism>
<protein>
    <recommendedName>
        <fullName evidence="9">C2H2-type domain-containing protein</fullName>
    </recommendedName>
</protein>
<dbReference type="OrthoDB" id="780709at2759"/>
<dbReference type="PROSITE" id="PS00028">
    <property type="entry name" value="ZINC_FINGER_C2H2_1"/>
    <property type="match status" value="1"/>
</dbReference>
<keyword evidence="2" id="KW-0479">Metal-binding</keyword>
<dbReference type="InterPro" id="IPR013087">
    <property type="entry name" value="Znf_C2H2_type"/>
</dbReference>
<evidence type="ECO:0000256" key="7">
    <source>
        <dbReference type="ARBA" id="ARBA00023242"/>
    </source>
</evidence>
<name>A0A5N6RM24_9ROSI</name>
<evidence type="ECO:0000313" key="10">
    <source>
        <dbReference type="EMBL" id="KAE8099346.1"/>
    </source>
</evidence>
<dbReference type="PANTHER" id="PTHR45801">
    <property type="entry name" value="OS07G0101800 PROTEIN"/>
    <property type="match status" value="1"/>
</dbReference>
<gene>
    <name evidence="10" type="ORF">FH972_017336</name>
</gene>
<dbReference type="InterPro" id="IPR052426">
    <property type="entry name" value="Plant_dev_regulator"/>
</dbReference>
<evidence type="ECO:0000256" key="5">
    <source>
        <dbReference type="ARBA" id="ARBA00023015"/>
    </source>
</evidence>
<keyword evidence="3 8" id="KW-0863">Zinc-finger</keyword>
<evidence type="ECO:0000256" key="2">
    <source>
        <dbReference type="ARBA" id="ARBA00022723"/>
    </source>
</evidence>
<keyword evidence="6" id="KW-0804">Transcription</keyword>
<keyword evidence="11" id="KW-1185">Reference proteome</keyword>
<evidence type="ECO:0000256" key="8">
    <source>
        <dbReference type="PROSITE-ProRule" id="PRU00042"/>
    </source>
</evidence>
<dbReference type="PROSITE" id="PS50157">
    <property type="entry name" value="ZINC_FINGER_C2H2_2"/>
    <property type="match status" value="1"/>
</dbReference>
<dbReference type="Gene3D" id="3.30.160.60">
    <property type="entry name" value="Classic Zinc Finger"/>
    <property type="match status" value="1"/>
</dbReference>
<sequence>MAINPQNLEKSDQMKWGSELQGSGQVIRSYTCAFCQRGFSNAQALGGHMNIHRRDRAKLKQAADDQNSLPLDISLNPADHDQPQALEEKISCSPPKRPCSLSLEDDKRVGEVGAEELELHRLPLFVERPSGRDDCAGGSEEKRIQITAGVDLELRLGPEPQETREFF</sequence>
<evidence type="ECO:0000256" key="1">
    <source>
        <dbReference type="ARBA" id="ARBA00004123"/>
    </source>
</evidence>
<dbReference type="Proteomes" id="UP000327013">
    <property type="component" value="Chromosome 7"/>
</dbReference>
<dbReference type="InterPro" id="IPR036236">
    <property type="entry name" value="Znf_C2H2_sf"/>
</dbReference>
<evidence type="ECO:0000256" key="3">
    <source>
        <dbReference type="ARBA" id="ARBA00022771"/>
    </source>
</evidence>
<dbReference type="SUPFAM" id="SSF57667">
    <property type="entry name" value="beta-beta-alpha zinc fingers"/>
    <property type="match status" value="1"/>
</dbReference>
<feature type="domain" description="C2H2-type" evidence="9">
    <location>
        <begin position="30"/>
        <end position="57"/>
    </location>
</feature>
<dbReference type="GO" id="GO:0008270">
    <property type="term" value="F:zinc ion binding"/>
    <property type="evidence" value="ECO:0007669"/>
    <property type="project" value="UniProtKB-KW"/>
</dbReference>
<comment type="subcellular location">
    <subcellularLocation>
        <location evidence="1">Nucleus</location>
    </subcellularLocation>
</comment>
<dbReference type="AlphaFoldDB" id="A0A5N6RM24"/>